<dbReference type="GO" id="GO:0005737">
    <property type="term" value="C:cytoplasm"/>
    <property type="evidence" value="ECO:0007669"/>
    <property type="project" value="TreeGrafter"/>
</dbReference>
<dbReference type="GO" id="GO:0014850">
    <property type="term" value="P:response to muscle activity"/>
    <property type="evidence" value="ECO:0007669"/>
    <property type="project" value="Ensembl"/>
</dbReference>
<feature type="compositionally biased region" description="Low complexity" evidence="1">
    <location>
        <begin position="389"/>
        <end position="404"/>
    </location>
</feature>
<feature type="compositionally biased region" description="Pro residues" evidence="1">
    <location>
        <begin position="138"/>
        <end position="151"/>
    </location>
</feature>
<feature type="compositionally biased region" description="Low complexity" evidence="1">
    <location>
        <begin position="102"/>
        <end position="124"/>
    </location>
</feature>
<feature type="compositionally biased region" description="Polar residues" evidence="1">
    <location>
        <begin position="287"/>
        <end position="329"/>
    </location>
</feature>
<dbReference type="EMBL" id="ABDC03002158">
    <property type="status" value="NOT_ANNOTATED_CDS"/>
    <property type="molecule type" value="Genomic_DNA"/>
</dbReference>
<dbReference type="AlphaFoldDB" id="A0A8C5VHF7"/>
<reference evidence="2" key="3">
    <citation type="submission" date="2025-09" db="UniProtKB">
        <authorList>
            <consortium name="Ensembl"/>
        </authorList>
    </citation>
    <scope>IDENTIFICATION</scope>
</reference>
<dbReference type="Proteomes" id="UP000694394">
    <property type="component" value="Chromosome 2"/>
</dbReference>
<feature type="compositionally biased region" description="Gly residues" evidence="1">
    <location>
        <begin position="182"/>
        <end position="194"/>
    </location>
</feature>
<dbReference type="Ensembl" id="ENSMICT00000028366.2">
    <property type="protein sequence ID" value="ENSMICP00000023234.2"/>
    <property type="gene ID" value="ENSMICG00000033997.2"/>
</dbReference>
<feature type="compositionally biased region" description="Polar residues" evidence="1">
    <location>
        <begin position="233"/>
        <end position="246"/>
    </location>
</feature>
<evidence type="ECO:0000313" key="2">
    <source>
        <dbReference type="Ensembl" id="ENSMICP00000023234.2"/>
    </source>
</evidence>
<feature type="compositionally biased region" description="Pro residues" evidence="1">
    <location>
        <begin position="591"/>
        <end position="607"/>
    </location>
</feature>
<protein>
    <submittedName>
        <fullName evidence="2">PPARGC1 and ESRR induced regulator, muscle 1</fullName>
    </submittedName>
</protein>
<feature type="region of interest" description="Disordered" evidence="1">
    <location>
        <begin position="389"/>
        <end position="505"/>
    </location>
</feature>
<organism evidence="2 3">
    <name type="scientific">Microcebus murinus</name>
    <name type="common">Gray mouse lemur</name>
    <name type="synonym">Lemur murinus</name>
    <dbReference type="NCBI Taxonomy" id="30608"/>
    <lineage>
        <taxon>Eukaryota</taxon>
        <taxon>Metazoa</taxon>
        <taxon>Chordata</taxon>
        <taxon>Craniata</taxon>
        <taxon>Vertebrata</taxon>
        <taxon>Euteleostomi</taxon>
        <taxon>Mammalia</taxon>
        <taxon>Eutheria</taxon>
        <taxon>Euarchontoglires</taxon>
        <taxon>Primates</taxon>
        <taxon>Strepsirrhini</taxon>
        <taxon>Lemuriformes</taxon>
        <taxon>Cheirogaleidae</taxon>
        <taxon>Microcebus</taxon>
    </lineage>
</organism>
<dbReference type="InterPro" id="IPR043442">
    <property type="entry name" value="Perm1"/>
</dbReference>
<dbReference type="GO" id="GO:0005634">
    <property type="term" value="C:nucleus"/>
    <property type="evidence" value="ECO:0007669"/>
    <property type="project" value="TreeGrafter"/>
</dbReference>
<keyword evidence="3" id="KW-1185">Reference proteome</keyword>
<feature type="region of interest" description="Disordered" evidence="1">
    <location>
        <begin position="33"/>
        <end position="246"/>
    </location>
</feature>
<feature type="region of interest" description="Disordered" evidence="1">
    <location>
        <begin position="582"/>
        <end position="662"/>
    </location>
</feature>
<reference evidence="2" key="2">
    <citation type="submission" date="2025-08" db="UniProtKB">
        <authorList>
            <consortium name="Ensembl"/>
        </authorList>
    </citation>
    <scope>IDENTIFICATION</scope>
</reference>
<sequence>MENFQYSVQLSDQDWAEFSATAEECGLLQAGLASGDELPSSDIDQGDSSGPVGLLPLPAGQPACKEEEEEDAATGQAVSRSRCGLVLAPGSAEQTPGTSARPGPRLSLSSGASPPGSALPGPVSSRDDMHRLLRGPAPSVPGEPPGSPGPPGHSTTPQGPPSSPGGPPRSPSRKKRRAAGTKAGGSSGTQGAGLGPAAPREKGPEVAATLAAGARRDVQGPDSAGARGPASSLDLSTPISTTDLSIPIISTTDLSTMTPRAELHPVSTHAKEAHPDVATAKPDVAVSTPSSDPLPNTALSTPSSEPLLNMALSTPSSNLPPNTALSTPSSEPPPNTALSTPTCKSRLDADLSTAGPGVDAEVAASTCVSAAVLRAALPQSVSEVRSGVGVSTPARGADAAALSPPAAPQPGPGAVETEVVSPGGPRAEPSVKPLAGAPGHLSGQRPSGPVQAPRKKKVRFSVAMPSPEEPGSGGASEHPSPMAPGGHGGPRAWDTVAVGPRPPQPRILKHLPPPPAPSALGTLAPRSCFAVTLPEAYEFFFCDTIEEEEEDAEEGAAASQALAEVQWPDMCEFFFRDCRARKPRPRGCRSPAPPPKKPAPAPPPGEPVPMSIPEAYEHFFGEDGGELGPATPPRLQALETPGSASLGAGPRAPPTPSPTRGQRFGLAVRRAGELRGPLSSFTFSQNDMCLVFVAFATWAVRTSDLHTPDAWKTVLLANIGTISAIRHFRRQVRRGRRSPSPSPSRSPSS</sequence>
<feature type="compositionally biased region" description="Pro residues" evidence="1">
    <location>
        <begin position="740"/>
        <end position="749"/>
    </location>
</feature>
<evidence type="ECO:0000256" key="1">
    <source>
        <dbReference type="SAM" id="MobiDB-lite"/>
    </source>
</evidence>
<proteinExistence type="predicted"/>
<dbReference type="GeneTree" id="ENSGT00390000017652"/>
<gene>
    <name evidence="2" type="primary">PERM1</name>
</gene>
<dbReference type="PANTHER" id="PTHR47282">
    <property type="entry name" value="PGC-1 AND ERR-INDUCED REGULATOR IN MUSCLE PROTEIN 1"/>
    <property type="match status" value="1"/>
</dbReference>
<evidence type="ECO:0000313" key="3">
    <source>
        <dbReference type="Proteomes" id="UP000694394"/>
    </source>
</evidence>
<dbReference type="PANTHER" id="PTHR47282:SF1">
    <property type="entry name" value="PGC-1 AND ERR-INDUCED REGULATOR IN MUSCLE PROTEIN 1"/>
    <property type="match status" value="1"/>
</dbReference>
<feature type="region of interest" description="Disordered" evidence="1">
    <location>
        <begin position="729"/>
        <end position="749"/>
    </location>
</feature>
<dbReference type="GO" id="GO:0006355">
    <property type="term" value="P:regulation of DNA-templated transcription"/>
    <property type="evidence" value="ECO:0007669"/>
    <property type="project" value="InterPro"/>
</dbReference>
<accession>A0A8C5VHF7</accession>
<name>A0A8C5VHF7_MICMU</name>
<reference evidence="2" key="1">
    <citation type="submission" date="2016-12" db="EMBL/GenBank/DDBJ databases">
        <title>Mouse lemur reference genome and diversity panel.</title>
        <authorList>
            <person name="Harris R."/>
            <person name="Larsen P."/>
            <person name="Liu Y."/>
            <person name="Hughes D.S."/>
            <person name="Murali S."/>
            <person name="Raveendran M."/>
            <person name="Korchina V."/>
            <person name="Wang M."/>
            <person name="Jhangiani S."/>
            <person name="Bandaranaike D."/>
            <person name="Bellair M."/>
            <person name="Blankenburg K."/>
            <person name="Chao H."/>
            <person name="Dahdouli M."/>
            <person name="Dinh H."/>
            <person name="Doddapaneni H."/>
            <person name="English A."/>
            <person name="Firestine M."/>
            <person name="Gnanaolivu R."/>
            <person name="Gross S."/>
            <person name="Hernandez B."/>
            <person name="Javaid M."/>
            <person name="Jayaseelan J."/>
            <person name="Jones J."/>
            <person name="Khan Z."/>
            <person name="Kovar C."/>
            <person name="Kurapati P."/>
            <person name="Le B."/>
            <person name="Lee S."/>
            <person name="Li M."/>
            <person name="Mathew T."/>
            <person name="Narasimhan A."/>
            <person name="Ngo D."/>
            <person name="Nguyen L."/>
            <person name="Okwuonu G."/>
            <person name="Ongeri F."/>
            <person name="Osuji N."/>
            <person name="Pu L.-L."/>
            <person name="Puazo M."/>
            <person name="Quiroz J."/>
            <person name="Raj R."/>
            <person name="Rajbhandari K."/>
            <person name="Reid J.G."/>
            <person name="Santibanez J."/>
            <person name="Sexton D."/>
            <person name="Skinner E."/>
            <person name="Vee V."/>
            <person name="Weissenberger G."/>
            <person name="Wu Y."/>
            <person name="Xin Y."/>
            <person name="Han Y."/>
            <person name="Campbell C."/>
            <person name="Brown A."/>
            <person name="Sullivan B."/>
            <person name="Shelton J."/>
            <person name="Brown S."/>
            <person name="Dudchenko O."/>
            <person name="Machol I."/>
            <person name="Durand N."/>
            <person name="Shamim M."/>
            <person name="Lieberman A."/>
            <person name="Muzny D.M."/>
            <person name="Richards S."/>
            <person name="Yoder A."/>
            <person name="Worley K.C."/>
            <person name="Rogers J."/>
            <person name="Gibbs R.A."/>
        </authorList>
    </citation>
    <scope>NUCLEOTIDE SEQUENCE [LARGE SCALE GENOMIC DNA]</scope>
</reference>
<feature type="compositionally biased region" description="Pro residues" evidence="1">
    <location>
        <begin position="158"/>
        <end position="170"/>
    </location>
</feature>
<feature type="region of interest" description="Disordered" evidence="1">
    <location>
        <begin position="266"/>
        <end position="343"/>
    </location>
</feature>